<protein>
    <submittedName>
        <fullName evidence="2">Uncharacterized protein</fullName>
    </submittedName>
</protein>
<organism evidence="2 3">
    <name type="scientific">Oedothorax gibbosus</name>
    <dbReference type="NCBI Taxonomy" id="931172"/>
    <lineage>
        <taxon>Eukaryota</taxon>
        <taxon>Metazoa</taxon>
        <taxon>Ecdysozoa</taxon>
        <taxon>Arthropoda</taxon>
        <taxon>Chelicerata</taxon>
        <taxon>Arachnida</taxon>
        <taxon>Araneae</taxon>
        <taxon>Araneomorphae</taxon>
        <taxon>Entelegynae</taxon>
        <taxon>Araneoidea</taxon>
        <taxon>Linyphiidae</taxon>
        <taxon>Erigoninae</taxon>
        <taxon>Oedothorax</taxon>
    </lineage>
</organism>
<dbReference type="EMBL" id="JAFNEN010000338">
    <property type="protein sequence ID" value="KAG8185359.1"/>
    <property type="molecule type" value="Genomic_DNA"/>
</dbReference>
<name>A0AAV6UM37_9ARAC</name>
<dbReference type="Proteomes" id="UP000827092">
    <property type="component" value="Unassembled WGS sequence"/>
</dbReference>
<evidence type="ECO:0000313" key="3">
    <source>
        <dbReference type="Proteomes" id="UP000827092"/>
    </source>
</evidence>
<accession>A0AAV6UM37</accession>
<evidence type="ECO:0000256" key="1">
    <source>
        <dbReference type="SAM" id="MobiDB-lite"/>
    </source>
</evidence>
<dbReference type="PANTHER" id="PTHR33244:SF3">
    <property type="entry name" value="PEPTIDASE A2 DOMAIN-CONTAINING PROTEIN"/>
    <property type="match status" value="1"/>
</dbReference>
<proteinExistence type="predicted"/>
<feature type="region of interest" description="Disordered" evidence="1">
    <location>
        <begin position="95"/>
        <end position="141"/>
    </location>
</feature>
<gene>
    <name evidence="2" type="ORF">JTE90_005486</name>
</gene>
<comment type="caution">
    <text evidence="2">The sequence shown here is derived from an EMBL/GenBank/DDBJ whole genome shotgun (WGS) entry which is preliminary data.</text>
</comment>
<dbReference type="AlphaFoldDB" id="A0AAV6UM37"/>
<reference evidence="2 3" key="1">
    <citation type="journal article" date="2022" name="Nat. Ecol. Evol.">
        <title>A masculinizing supergene underlies an exaggerated male reproductive morph in a spider.</title>
        <authorList>
            <person name="Hendrickx F."/>
            <person name="De Corte Z."/>
            <person name="Sonet G."/>
            <person name="Van Belleghem S.M."/>
            <person name="Kostlbacher S."/>
            <person name="Vangestel C."/>
        </authorList>
    </citation>
    <scope>NUCLEOTIDE SEQUENCE [LARGE SCALE GENOMIC DNA]</scope>
    <source>
        <strain evidence="2">W744_W776</strain>
    </source>
</reference>
<dbReference type="PANTHER" id="PTHR33244">
    <property type="entry name" value="INTEGRASE CATALYTIC DOMAIN-CONTAINING PROTEIN-RELATED"/>
    <property type="match status" value="1"/>
</dbReference>
<keyword evidence="3" id="KW-1185">Reference proteome</keyword>
<feature type="compositionally biased region" description="Polar residues" evidence="1">
    <location>
        <begin position="102"/>
        <end position="127"/>
    </location>
</feature>
<evidence type="ECO:0000313" key="2">
    <source>
        <dbReference type="EMBL" id="KAG8185359.1"/>
    </source>
</evidence>
<sequence length="211" mass="23654">MGRRTKSTLFVEEKLLKPQLIKNVPSKLRERRNLEKQYADRGTKQQPPLSIGQRVLLRVRKRNWKPAVIMSPGPTARSYIVKTSEGQTFRRNSWFLRPDKTSPGSELSKSFSPNTSMSSYNDLSNVSDPMPSIPGASPDMPSTSTAYSGVLDSSISGTEKISVPCSGPAEATTTRSGRVVKKPDRYLNKLLIVLDSIVVFWKCYGHFVLWF</sequence>